<dbReference type="InterPro" id="IPR049453">
    <property type="entry name" value="Memb_transporter_dom"/>
</dbReference>
<feature type="transmembrane region" description="Helical" evidence="5">
    <location>
        <begin position="41"/>
        <end position="61"/>
    </location>
</feature>
<proteinExistence type="predicted"/>
<evidence type="ECO:0000256" key="4">
    <source>
        <dbReference type="ARBA" id="ARBA00023136"/>
    </source>
</evidence>
<accession>A0A4P9C8E4</accession>
<evidence type="ECO:0000256" key="3">
    <source>
        <dbReference type="ARBA" id="ARBA00022989"/>
    </source>
</evidence>
<evidence type="ECO:0000256" key="1">
    <source>
        <dbReference type="ARBA" id="ARBA00004141"/>
    </source>
</evidence>
<evidence type="ECO:0000313" key="7">
    <source>
        <dbReference type="EMBL" id="QCT71674.1"/>
    </source>
</evidence>
<feature type="transmembrane region" description="Helical" evidence="5">
    <location>
        <begin position="168"/>
        <end position="188"/>
    </location>
</feature>
<dbReference type="EMBL" id="CP029487">
    <property type="protein sequence ID" value="QCT71674.1"/>
    <property type="molecule type" value="Genomic_DNA"/>
</dbReference>
<gene>
    <name evidence="7" type="ORF">CPZ25_010160</name>
</gene>
<feature type="transmembrane region" description="Helical" evidence="5">
    <location>
        <begin position="90"/>
        <end position="108"/>
    </location>
</feature>
<feature type="transmembrane region" description="Helical" evidence="5">
    <location>
        <begin position="312"/>
        <end position="343"/>
    </location>
</feature>
<keyword evidence="4 5" id="KW-0472">Membrane</keyword>
<comment type="subcellular location">
    <subcellularLocation>
        <location evidence="1">Membrane</location>
        <topology evidence="1">Multi-pass membrane protein</topology>
    </subcellularLocation>
</comment>
<evidence type="ECO:0000256" key="2">
    <source>
        <dbReference type="ARBA" id="ARBA00022692"/>
    </source>
</evidence>
<feature type="transmembrane region" description="Helical" evidence="5">
    <location>
        <begin position="263"/>
        <end position="292"/>
    </location>
</feature>
<feature type="transmembrane region" description="Helical" evidence="5">
    <location>
        <begin position="209"/>
        <end position="228"/>
    </location>
</feature>
<sequence>MTFLFFALYSAMIFIKANTKGLEEYCLTLNKTTVKAGLKTFCINTARFAFILLFISLFAHFFGQENLLPSIAIIVALLTFPVCDMELKPSSMTFLLFFFFAGSGLVSALSLLNIWAGLLLNFVFIYLMMAFCSEPSVLRPHIIFLLCYIFCQSSPVTGHVFILRMAGLLTGAAVTAVVTAVFWKIKGFDPAGQRSLKEQTRLCRKKDQAFILKMTLGLTLAMFIGMAFGLKKPLWISIVVMSLTQIDYGETLTRIKHRSIATLAGIVLFVLLFQMLVPEGYGGVLILILGYIGNYQFAKPYKYQQVINFMSALFASLVLFDLTSAIINRVLCLLTGILIVIAIRHLGSFARKTFFTPMAPDPEN</sequence>
<evidence type="ECO:0000259" key="6">
    <source>
        <dbReference type="Pfam" id="PF13515"/>
    </source>
</evidence>
<evidence type="ECO:0000256" key="5">
    <source>
        <dbReference type="SAM" id="Phobius"/>
    </source>
</evidence>
<keyword evidence="3 5" id="KW-1133">Transmembrane helix</keyword>
<feature type="domain" description="Integral membrane bound transporter" evidence="6">
    <location>
        <begin position="220"/>
        <end position="343"/>
    </location>
</feature>
<evidence type="ECO:0000313" key="8">
    <source>
        <dbReference type="Proteomes" id="UP000218387"/>
    </source>
</evidence>
<protein>
    <recommendedName>
        <fullName evidence="6">Integral membrane bound transporter domain-containing protein</fullName>
    </recommendedName>
</protein>
<dbReference type="GO" id="GO:0016020">
    <property type="term" value="C:membrane"/>
    <property type="evidence" value="ECO:0007669"/>
    <property type="project" value="UniProtKB-SubCell"/>
</dbReference>
<keyword evidence="8" id="KW-1185">Reference proteome</keyword>
<keyword evidence="2 5" id="KW-0812">Transmembrane</keyword>
<dbReference type="Proteomes" id="UP000218387">
    <property type="component" value="Chromosome"/>
</dbReference>
<dbReference type="KEGG" id="emt:CPZ25_010160"/>
<dbReference type="Pfam" id="PF13515">
    <property type="entry name" value="FUSC_2"/>
    <property type="match status" value="1"/>
</dbReference>
<organism evidence="7 8">
    <name type="scientific">Eubacterium maltosivorans</name>
    <dbReference type="NCBI Taxonomy" id="2041044"/>
    <lineage>
        <taxon>Bacteria</taxon>
        <taxon>Bacillati</taxon>
        <taxon>Bacillota</taxon>
        <taxon>Clostridia</taxon>
        <taxon>Eubacteriales</taxon>
        <taxon>Eubacteriaceae</taxon>
        <taxon>Eubacterium</taxon>
    </lineage>
</organism>
<reference evidence="7 8" key="1">
    <citation type="submission" date="2018-05" db="EMBL/GenBank/DDBJ databases">
        <title>Genome comparison of Eubacterium sp.</title>
        <authorList>
            <person name="Feng Y."/>
            <person name="Sanchez-Andrea I."/>
            <person name="Stams A.J.M."/>
            <person name="De Vos W.M."/>
        </authorList>
    </citation>
    <scope>NUCLEOTIDE SEQUENCE [LARGE SCALE GENOMIC DNA]</scope>
    <source>
        <strain evidence="7 8">YI</strain>
    </source>
</reference>
<dbReference type="AlphaFoldDB" id="A0A4P9C8E4"/>
<name>A0A4P9C8E4_EUBML</name>